<evidence type="ECO:0000256" key="5">
    <source>
        <dbReference type="ARBA" id="ARBA00022989"/>
    </source>
</evidence>
<keyword evidence="3" id="KW-0813">Transport</keyword>
<feature type="transmembrane region" description="Helical" evidence="7">
    <location>
        <begin position="77"/>
        <end position="98"/>
    </location>
</feature>
<dbReference type="NCBIfam" id="TIGR01297">
    <property type="entry name" value="CDF"/>
    <property type="match status" value="1"/>
</dbReference>
<dbReference type="GO" id="GO:0008324">
    <property type="term" value="F:monoatomic cation transmembrane transporter activity"/>
    <property type="evidence" value="ECO:0007669"/>
    <property type="project" value="InterPro"/>
</dbReference>
<evidence type="ECO:0000256" key="6">
    <source>
        <dbReference type="ARBA" id="ARBA00023136"/>
    </source>
</evidence>
<dbReference type="STRING" id="61635.BN85316250"/>
<accession>U4KQC8</accession>
<dbReference type="PANTHER" id="PTHR43840">
    <property type="entry name" value="MITOCHONDRIAL METAL TRANSPORTER 1-RELATED"/>
    <property type="match status" value="1"/>
</dbReference>
<evidence type="ECO:0000313" key="10">
    <source>
        <dbReference type="EMBL" id="CCV66646.1"/>
    </source>
</evidence>
<reference evidence="10 11" key="1">
    <citation type="journal article" date="2013" name="J. Mol. Microbiol. Biotechnol.">
        <title>Analysis of the Complete Genomes of Acholeplasma brassicae , A. palmae and A. laidlawii and Their Comparison to the Obligate Parasites from ' Candidatus Phytoplasma'.</title>
        <authorList>
            <person name="Kube M."/>
            <person name="Siewert C."/>
            <person name="Migdoll A.M."/>
            <person name="Duduk B."/>
            <person name="Holz S."/>
            <person name="Rabus R."/>
            <person name="Seemuller E."/>
            <person name="Mitrovic J."/>
            <person name="Muller I."/>
            <person name="Buttner C."/>
            <person name="Reinhardt R."/>
        </authorList>
    </citation>
    <scope>NUCLEOTIDE SEQUENCE [LARGE SCALE GENOMIC DNA]</scope>
    <source>
        <strain evidence="11">0502</strain>
    </source>
</reference>
<dbReference type="OrthoDB" id="9806522at2"/>
<dbReference type="InterPro" id="IPR036837">
    <property type="entry name" value="Cation_efflux_CTD_sf"/>
</dbReference>
<feature type="domain" description="Cation efflux protein cytoplasmic" evidence="9">
    <location>
        <begin position="212"/>
        <end position="288"/>
    </location>
</feature>
<dbReference type="Gene3D" id="1.20.1510.10">
    <property type="entry name" value="Cation efflux protein transmembrane domain"/>
    <property type="match status" value="1"/>
</dbReference>
<organism evidence="10 11">
    <name type="scientific">Acholeplasma brassicae</name>
    <dbReference type="NCBI Taxonomy" id="61635"/>
    <lineage>
        <taxon>Bacteria</taxon>
        <taxon>Bacillati</taxon>
        <taxon>Mycoplasmatota</taxon>
        <taxon>Mollicutes</taxon>
        <taxon>Acholeplasmatales</taxon>
        <taxon>Acholeplasmataceae</taxon>
        <taxon>Acholeplasma</taxon>
    </lineage>
</organism>
<evidence type="ECO:0000256" key="4">
    <source>
        <dbReference type="ARBA" id="ARBA00022692"/>
    </source>
</evidence>
<name>U4KQC8_9MOLU</name>
<dbReference type="InterPro" id="IPR027470">
    <property type="entry name" value="Cation_efflux_CTD"/>
</dbReference>
<evidence type="ECO:0000313" key="11">
    <source>
        <dbReference type="Proteomes" id="UP000032737"/>
    </source>
</evidence>
<dbReference type="InterPro" id="IPR058533">
    <property type="entry name" value="Cation_efflux_TM"/>
</dbReference>
<dbReference type="Pfam" id="PF16916">
    <property type="entry name" value="ZT_dimer"/>
    <property type="match status" value="1"/>
</dbReference>
<keyword evidence="11" id="KW-1185">Reference proteome</keyword>
<protein>
    <submittedName>
        <fullName evidence="10">Cobalt-zinc-cadmium efflux protein</fullName>
    </submittedName>
</protein>
<feature type="transmembrane region" description="Helical" evidence="7">
    <location>
        <begin position="118"/>
        <end position="137"/>
    </location>
</feature>
<dbReference type="InterPro" id="IPR002524">
    <property type="entry name" value="Cation_efflux"/>
</dbReference>
<sequence length="295" mass="32967">MKNKINTVIWISLIINILLSVLKLYYGFKGNAGSLKSDGFNSLSDVFVSIMILITLKIAHKKPDENHPYGHEKFEGLMYFLLGLVLVLTAFSIGANGISELYDYFIHKRVFIKPSTSTIYVAVIAILLKLLLSYLTITASKKYKAPALKADSVNHLTDVFATSASLIGITLAQFNLIYFDSIASILIALLILLSSVEILKEAISFLVDASAEKEVVSNINQTIKTVLGVIRIDDLKVRKHMKHYYVDVEICVDERLSLKEAHDIAENVHDTIEETYLDVLHCMVHVNPGVPKKKK</sequence>
<dbReference type="Proteomes" id="UP000032737">
    <property type="component" value="Chromosome"/>
</dbReference>
<feature type="transmembrane region" description="Helical" evidence="7">
    <location>
        <begin position="7"/>
        <end position="28"/>
    </location>
</feature>
<keyword evidence="4 7" id="KW-0812">Transmembrane</keyword>
<dbReference type="Pfam" id="PF01545">
    <property type="entry name" value="Cation_efflux"/>
    <property type="match status" value="1"/>
</dbReference>
<dbReference type="Gene3D" id="3.30.70.1350">
    <property type="entry name" value="Cation efflux protein, cytoplasmic domain"/>
    <property type="match status" value="1"/>
</dbReference>
<dbReference type="GO" id="GO:0016020">
    <property type="term" value="C:membrane"/>
    <property type="evidence" value="ECO:0007669"/>
    <property type="project" value="UniProtKB-SubCell"/>
</dbReference>
<dbReference type="InterPro" id="IPR027469">
    <property type="entry name" value="Cation_efflux_TMD_sf"/>
</dbReference>
<evidence type="ECO:0000259" key="8">
    <source>
        <dbReference type="Pfam" id="PF01545"/>
    </source>
</evidence>
<keyword evidence="5 7" id="KW-1133">Transmembrane helix</keyword>
<comment type="subcellular location">
    <subcellularLocation>
        <location evidence="1">Membrane</location>
        <topology evidence="1">Multi-pass membrane protein</topology>
    </subcellularLocation>
</comment>
<dbReference type="InterPro" id="IPR050291">
    <property type="entry name" value="CDF_Transporter"/>
</dbReference>
<proteinExistence type="inferred from homology"/>
<feature type="transmembrane region" description="Helical" evidence="7">
    <location>
        <begin position="40"/>
        <end position="56"/>
    </location>
</feature>
<feature type="transmembrane region" description="Helical" evidence="7">
    <location>
        <begin position="182"/>
        <end position="199"/>
    </location>
</feature>
<dbReference type="FunFam" id="1.20.1510.10:FF:000006">
    <property type="entry name" value="Divalent cation efflux transporter"/>
    <property type="match status" value="1"/>
</dbReference>
<evidence type="ECO:0000256" key="1">
    <source>
        <dbReference type="ARBA" id="ARBA00004141"/>
    </source>
</evidence>
<dbReference type="PANTHER" id="PTHR43840:SF15">
    <property type="entry name" value="MITOCHONDRIAL METAL TRANSPORTER 1-RELATED"/>
    <property type="match status" value="1"/>
</dbReference>
<dbReference type="KEGG" id="abra:BN85316250"/>
<dbReference type="HOGENOM" id="CLU_013430_3_6_14"/>
<dbReference type="SUPFAM" id="SSF161111">
    <property type="entry name" value="Cation efflux protein transmembrane domain-like"/>
    <property type="match status" value="1"/>
</dbReference>
<evidence type="ECO:0000256" key="2">
    <source>
        <dbReference type="ARBA" id="ARBA00008114"/>
    </source>
</evidence>
<gene>
    <name evidence="10" type="ORF">BN85316250</name>
</gene>
<keyword evidence="6 7" id="KW-0472">Membrane</keyword>
<feature type="domain" description="Cation efflux protein transmembrane" evidence="8">
    <location>
        <begin position="9"/>
        <end position="206"/>
    </location>
</feature>
<evidence type="ECO:0000256" key="3">
    <source>
        <dbReference type="ARBA" id="ARBA00022448"/>
    </source>
</evidence>
<dbReference type="AlphaFoldDB" id="U4KQC8"/>
<dbReference type="SUPFAM" id="SSF160240">
    <property type="entry name" value="Cation efflux protein cytoplasmic domain-like"/>
    <property type="match status" value="1"/>
</dbReference>
<dbReference type="EMBL" id="FO681348">
    <property type="protein sequence ID" value="CCV66646.1"/>
    <property type="molecule type" value="Genomic_DNA"/>
</dbReference>
<evidence type="ECO:0000259" key="9">
    <source>
        <dbReference type="Pfam" id="PF16916"/>
    </source>
</evidence>
<comment type="similarity">
    <text evidence="2">Belongs to the cation diffusion facilitator (CDF) transporter (TC 2.A.4) family.</text>
</comment>
<dbReference type="RefSeq" id="WP_030005498.1">
    <property type="nucleotide sequence ID" value="NC_022549.1"/>
</dbReference>
<evidence type="ECO:0000256" key="7">
    <source>
        <dbReference type="SAM" id="Phobius"/>
    </source>
</evidence>